<evidence type="ECO:0000259" key="2">
    <source>
        <dbReference type="PROSITE" id="PS50878"/>
    </source>
</evidence>
<dbReference type="GO" id="GO:0003964">
    <property type="term" value="F:RNA-directed DNA polymerase activity"/>
    <property type="evidence" value="ECO:0007669"/>
    <property type="project" value="UniProtKB-KW"/>
</dbReference>
<dbReference type="InterPro" id="IPR030931">
    <property type="entry name" value="Group_II_RT_mat"/>
</dbReference>
<dbReference type="EMBL" id="AP024233">
    <property type="protein sequence ID" value="BCO08339.1"/>
    <property type="molecule type" value="Genomic_DNA"/>
</dbReference>
<feature type="domain" description="Reverse transcriptase" evidence="2">
    <location>
        <begin position="53"/>
        <end position="281"/>
    </location>
</feature>
<evidence type="ECO:0000313" key="5">
    <source>
        <dbReference type="EMBL" id="BCO09844.1"/>
    </source>
</evidence>
<dbReference type="Pfam" id="PF00078">
    <property type="entry name" value="RVT_1"/>
    <property type="match status" value="1"/>
</dbReference>
<evidence type="ECO:0000256" key="1">
    <source>
        <dbReference type="ARBA" id="ARBA00034120"/>
    </source>
</evidence>
<dbReference type="CDD" id="cd01651">
    <property type="entry name" value="RT_G2_intron"/>
    <property type="match status" value="1"/>
</dbReference>
<keyword evidence="3" id="KW-0808">Transferase</keyword>
<proteinExistence type="inferred from homology"/>
<dbReference type="InterPro" id="IPR043502">
    <property type="entry name" value="DNA/RNA_pol_sf"/>
</dbReference>
<keyword evidence="3" id="KW-0548">Nucleotidyltransferase</keyword>
<dbReference type="InterPro" id="IPR013597">
    <property type="entry name" value="Mat_intron_G2"/>
</dbReference>
<evidence type="ECO:0000313" key="4">
    <source>
        <dbReference type="EMBL" id="BCO09843.1"/>
    </source>
</evidence>
<dbReference type="SUPFAM" id="SSF56672">
    <property type="entry name" value="DNA/RNA polymerases"/>
    <property type="match status" value="1"/>
</dbReference>
<dbReference type="RefSeq" id="WP_267926583.1">
    <property type="nucleotide sequence ID" value="NZ_AP024233.1"/>
</dbReference>
<dbReference type="InterPro" id="IPR000477">
    <property type="entry name" value="RT_dom"/>
</dbReference>
<dbReference type="EMBL" id="AP024233">
    <property type="protein sequence ID" value="BCO09843.1"/>
    <property type="molecule type" value="Genomic_DNA"/>
</dbReference>
<sequence>MVDVWYSLYDRMLSRDALHKAFGKVRSAKGAAGIDGQSIKDFAASAEANIDCLLKELWEKSYQPLAVRRVEIPKPTGGVRLLGIPAVRDRVVQQALLDILQPIFDRDFHPSSYGYRPGRSCHQAISKATMFIRDYDRKWVVDMDLSKCFDTLDHDLILSAFRRRIRDGSILGLLEKFLKSGVMTDSGFTASEIGSPQGGVISPLIANVYLDSFDQFMKNRGHRIVRYADDILILCQSKKAAENALEQARHYLEGELLLTVNREKTHICHSSRGVNFLGVSVCSQYTQIQRGKIKSFKAKVKAMTRRNSPVNLEKVIADLNPLLRGFANYFRIANCTGEFSRLMRWIRRRLRAIQLKLWKKPNRLHRRLRQLGYRGKFDAIKMNSWANAASPLSHYALPNGYLHRGLGLFDLGAVSTGISVSI</sequence>
<protein>
    <submittedName>
        <fullName evidence="3">Group II intron reverse transcriptase/maturase</fullName>
    </submittedName>
</protein>
<accession>A0A915TYX3</accession>
<dbReference type="InterPro" id="IPR043128">
    <property type="entry name" value="Rev_trsase/Diguanyl_cyclase"/>
</dbReference>
<dbReference type="KEGG" id="ddu:GF1_07150"/>
<organism evidence="3 6">
    <name type="scientific">Desulfolithobacter dissulfuricans</name>
    <dbReference type="NCBI Taxonomy" id="2795293"/>
    <lineage>
        <taxon>Bacteria</taxon>
        <taxon>Pseudomonadati</taxon>
        <taxon>Thermodesulfobacteriota</taxon>
        <taxon>Desulfobulbia</taxon>
        <taxon>Desulfobulbales</taxon>
        <taxon>Desulfobulbaceae</taxon>
        <taxon>Desulfolithobacter</taxon>
    </lineage>
</organism>
<keyword evidence="6" id="KW-1185">Reference proteome</keyword>
<dbReference type="InterPro" id="IPR051083">
    <property type="entry name" value="GrpII_Intron_Splice-Mob/Def"/>
</dbReference>
<dbReference type="PANTHER" id="PTHR34047">
    <property type="entry name" value="NUCLEAR INTRON MATURASE 1, MITOCHONDRIAL-RELATED"/>
    <property type="match status" value="1"/>
</dbReference>
<dbReference type="Gene3D" id="3.30.70.270">
    <property type="match status" value="1"/>
</dbReference>
<comment type="similarity">
    <text evidence="1">Belongs to the bacterial reverse transcriptase family.</text>
</comment>
<dbReference type="Proteomes" id="UP001063350">
    <property type="component" value="Chromosome"/>
</dbReference>
<dbReference type="PANTHER" id="PTHR34047:SF8">
    <property type="entry name" value="PROTEIN YKFC"/>
    <property type="match status" value="1"/>
</dbReference>
<dbReference type="NCBIfam" id="TIGR04416">
    <property type="entry name" value="group_II_RT_mat"/>
    <property type="match status" value="1"/>
</dbReference>
<keyword evidence="3" id="KW-0695">RNA-directed DNA polymerase</keyword>
<evidence type="ECO:0000313" key="6">
    <source>
        <dbReference type="Proteomes" id="UP001063350"/>
    </source>
</evidence>
<dbReference type="AlphaFoldDB" id="A0A915TYX3"/>
<dbReference type="KEGG" id="ddu:GF1_22200"/>
<dbReference type="EMBL" id="AP024233">
    <property type="protein sequence ID" value="BCO09844.1"/>
    <property type="molecule type" value="Genomic_DNA"/>
</dbReference>
<evidence type="ECO:0000313" key="3">
    <source>
        <dbReference type="EMBL" id="BCO08339.1"/>
    </source>
</evidence>
<name>A0A915TYX3_9BACT</name>
<dbReference type="KEGG" id="ddu:GF1_22190"/>
<dbReference type="PROSITE" id="PS50878">
    <property type="entry name" value="RT_POL"/>
    <property type="match status" value="1"/>
</dbReference>
<reference evidence="3" key="1">
    <citation type="submission" date="2020-12" db="EMBL/GenBank/DDBJ databases">
        <title>Desulfobium dissulfuricans gen. nov., sp. nov., a novel mesophilic, sulfate-reducing bacterium isolated from a deep-sea hydrothermal vent.</title>
        <authorList>
            <person name="Hashimoto Y."/>
            <person name="Tame A."/>
            <person name="Sawayama S."/>
            <person name="Miyazaki J."/>
            <person name="Takai K."/>
            <person name="Nakagawa S."/>
        </authorList>
    </citation>
    <scope>NUCLEOTIDE SEQUENCE</scope>
    <source>
        <strain evidence="3">GF1</strain>
    </source>
</reference>
<gene>
    <name evidence="3" type="ORF">GF1_07150</name>
    <name evidence="4" type="ORF">GF1_22190</name>
    <name evidence="5" type="ORF">GF1_22200</name>
</gene>
<dbReference type="Pfam" id="PF08388">
    <property type="entry name" value="GIIM"/>
    <property type="match status" value="1"/>
</dbReference>